<reference evidence="1" key="1">
    <citation type="submission" date="2023-03" db="EMBL/GenBank/DDBJ databases">
        <authorList>
            <person name="Julca I."/>
        </authorList>
    </citation>
    <scope>NUCLEOTIDE SEQUENCE</scope>
</reference>
<evidence type="ECO:0000313" key="1">
    <source>
        <dbReference type="EMBL" id="CAI9112955.1"/>
    </source>
</evidence>
<organism evidence="1 2">
    <name type="scientific">Oldenlandia corymbosa var. corymbosa</name>
    <dbReference type="NCBI Taxonomy" id="529605"/>
    <lineage>
        <taxon>Eukaryota</taxon>
        <taxon>Viridiplantae</taxon>
        <taxon>Streptophyta</taxon>
        <taxon>Embryophyta</taxon>
        <taxon>Tracheophyta</taxon>
        <taxon>Spermatophyta</taxon>
        <taxon>Magnoliopsida</taxon>
        <taxon>eudicotyledons</taxon>
        <taxon>Gunneridae</taxon>
        <taxon>Pentapetalae</taxon>
        <taxon>asterids</taxon>
        <taxon>lamiids</taxon>
        <taxon>Gentianales</taxon>
        <taxon>Rubiaceae</taxon>
        <taxon>Rubioideae</taxon>
        <taxon>Spermacoceae</taxon>
        <taxon>Hedyotis-Oldenlandia complex</taxon>
        <taxon>Oldenlandia</taxon>
    </lineage>
</organism>
<dbReference type="PANTHER" id="PTHR34807:SF6">
    <property type="entry name" value="MYB-CC TYPE TRANSCRIPTION FACTOR LHEQLE-CONTAINING DOMAIN-CONTAINING PROTEIN"/>
    <property type="match status" value="1"/>
</dbReference>
<dbReference type="EMBL" id="OX459124">
    <property type="protein sequence ID" value="CAI9112955.1"/>
    <property type="molecule type" value="Genomic_DNA"/>
</dbReference>
<accession>A0AAV1DYL1</accession>
<evidence type="ECO:0000313" key="2">
    <source>
        <dbReference type="Proteomes" id="UP001161247"/>
    </source>
</evidence>
<keyword evidence="2" id="KW-1185">Reference proteome</keyword>
<dbReference type="AlphaFoldDB" id="A0AAV1DYL1"/>
<name>A0AAV1DYL1_OLDCO</name>
<sequence length="127" mass="14905">MKRAAVNLQKFKGVDVELSSKVEHQNLVDKFLKLQKDFVSKKRKFQAAKQKRDTLLGVIKYLRRRRQFLLDRQTIESQRNHHVDDDREITIREGSLLTKNSKLEGFLVNIILLDCFCNTASFILVCQ</sequence>
<gene>
    <name evidence="1" type="ORF">OLC1_LOCUS20049</name>
</gene>
<dbReference type="PANTHER" id="PTHR34807">
    <property type="entry name" value="OS08G0270800 PROTEIN"/>
    <property type="match status" value="1"/>
</dbReference>
<protein>
    <submittedName>
        <fullName evidence="1">OLC1v1013469C1</fullName>
    </submittedName>
</protein>
<dbReference type="Proteomes" id="UP001161247">
    <property type="component" value="Chromosome 7"/>
</dbReference>
<proteinExistence type="predicted"/>